<keyword evidence="5" id="KW-0418">Kinase</keyword>
<evidence type="ECO:0000256" key="4">
    <source>
        <dbReference type="ARBA" id="ARBA00022741"/>
    </source>
</evidence>
<dbReference type="Pfam" id="PF00454">
    <property type="entry name" value="PI3_PI4_kinase"/>
    <property type="match status" value="1"/>
</dbReference>
<protein>
    <recommendedName>
        <fullName evidence="2">1-phosphatidylinositol 4-kinase</fullName>
        <ecNumber evidence="2">2.7.1.67</ecNumber>
    </recommendedName>
</protein>
<keyword evidence="10" id="KW-1185">Reference proteome</keyword>
<evidence type="ECO:0000256" key="5">
    <source>
        <dbReference type="ARBA" id="ARBA00022777"/>
    </source>
</evidence>
<dbReference type="SUPFAM" id="SSF56112">
    <property type="entry name" value="Protein kinase-like (PK-like)"/>
    <property type="match status" value="1"/>
</dbReference>
<name>A0AAV5BWF9_ELECO</name>
<evidence type="ECO:0000256" key="7">
    <source>
        <dbReference type="SAM" id="MobiDB-lite"/>
    </source>
</evidence>
<dbReference type="PROSITE" id="PS50290">
    <property type="entry name" value="PI3_4_KINASE_3"/>
    <property type="match status" value="1"/>
</dbReference>
<evidence type="ECO:0000313" key="9">
    <source>
        <dbReference type="EMBL" id="GJM89913.1"/>
    </source>
</evidence>
<gene>
    <name evidence="9" type="primary">ga06140</name>
    <name evidence="9" type="ORF">PR202_ga06140</name>
</gene>
<dbReference type="GO" id="GO:0004430">
    <property type="term" value="F:1-phosphatidylinositol 4-kinase activity"/>
    <property type="evidence" value="ECO:0007669"/>
    <property type="project" value="UniProtKB-EC"/>
</dbReference>
<dbReference type="EMBL" id="BQKI01000002">
    <property type="protein sequence ID" value="GJM89913.1"/>
    <property type="molecule type" value="Genomic_DNA"/>
</dbReference>
<reference evidence="9" key="1">
    <citation type="journal article" date="2018" name="DNA Res.">
        <title>Multiple hybrid de novo genome assembly of finger millet, an orphan allotetraploid crop.</title>
        <authorList>
            <person name="Hatakeyama M."/>
            <person name="Aluri S."/>
            <person name="Balachadran M.T."/>
            <person name="Sivarajan S.R."/>
            <person name="Patrignani A."/>
            <person name="Gruter S."/>
            <person name="Poveda L."/>
            <person name="Shimizu-Inatsugi R."/>
            <person name="Baeten J."/>
            <person name="Francoijs K.J."/>
            <person name="Nataraja K.N."/>
            <person name="Reddy Y.A.N."/>
            <person name="Phadnis S."/>
            <person name="Ravikumar R.L."/>
            <person name="Schlapbach R."/>
            <person name="Sreeman S.M."/>
            <person name="Shimizu K.K."/>
        </authorList>
    </citation>
    <scope>NUCLEOTIDE SEQUENCE</scope>
</reference>
<dbReference type="AlphaFoldDB" id="A0AAV5BWF9"/>
<dbReference type="PANTHER" id="PTHR45800">
    <property type="entry name" value="PHOSPHATIDYLINOSITOL 4-KINASE GAMMA"/>
    <property type="match status" value="1"/>
</dbReference>
<keyword evidence="3" id="KW-0808">Transferase</keyword>
<dbReference type="EC" id="2.7.1.67" evidence="2"/>
<evidence type="ECO:0000256" key="3">
    <source>
        <dbReference type="ARBA" id="ARBA00022679"/>
    </source>
</evidence>
<sequence>MNYNNTGFFFFFRHQHDDDDNDDDDDDEFNKLGSLQAFVNNCGSCEDMGPRAFPVQEVHKISVLDMRLANADRHAGNILVSKDDHGVVSLVPIDHGYCLPESFEDCTFEWLYWPQSREPFNNETVEYVASLDAEEDIAILKLHGWDISRECAWTLRVATMLLKKGVERGLTAFHIGSLMCRETLTKESTIEEILRQAQQQNGAADEEDAFFRTVAEIMDRRLHQLSSHTADQSGEHRLLFLTNNNYDEQSSSSSSRRTASHYVLSLGAAQAQSSLAAPIFTGCTILTCTEPTRSWHLTPSRVRNHDNVVNVRLFLLETYGMLSILMDPGCSRTTIQIPTPAAGRDASVSTNTSCRPLQDGP</sequence>
<comment type="similarity">
    <text evidence="1">Belongs to the PI3/PI4-kinase family. Type II PI4K subfamily.</text>
</comment>
<proteinExistence type="inferred from homology"/>
<dbReference type="PANTHER" id="PTHR45800:SF44">
    <property type="entry name" value="1-PHOSPHATIDYLINOSITOL 4-KINASE"/>
    <property type="match status" value="1"/>
</dbReference>
<keyword evidence="6" id="KW-0067">ATP-binding</keyword>
<evidence type="ECO:0000256" key="1">
    <source>
        <dbReference type="ARBA" id="ARBA00008941"/>
    </source>
</evidence>
<evidence type="ECO:0000313" key="10">
    <source>
        <dbReference type="Proteomes" id="UP001054889"/>
    </source>
</evidence>
<evidence type="ECO:0000256" key="2">
    <source>
        <dbReference type="ARBA" id="ARBA00012169"/>
    </source>
</evidence>
<reference evidence="9" key="2">
    <citation type="submission" date="2021-12" db="EMBL/GenBank/DDBJ databases">
        <title>Resequencing data analysis of finger millet.</title>
        <authorList>
            <person name="Hatakeyama M."/>
            <person name="Aluri S."/>
            <person name="Balachadran M.T."/>
            <person name="Sivarajan S.R."/>
            <person name="Poveda L."/>
            <person name="Shimizu-Inatsugi R."/>
            <person name="Schlapbach R."/>
            <person name="Sreeman S.M."/>
            <person name="Shimizu K.K."/>
        </authorList>
    </citation>
    <scope>NUCLEOTIDE SEQUENCE</scope>
</reference>
<comment type="caution">
    <text evidence="9">The sequence shown here is derived from an EMBL/GenBank/DDBJ whole genome shotgun (WGS) entry which is preliminary data.</text>
</comment>
<dbReference type="InterPro" id="IPR011009">
    <property type="entry name" value="Kinase-like_dom_sf"/>
</dbReference>
<dbReference type="InterPro" id="IPR044571">
    <property type="entry name" value="P4KG1-8"/>
</dbReference>
<organism evidence="9 10">
    <name type="scientific">Eleusine coracana subsp. coracana</name>
    <dbReference type="NCBI Taxonomy" id="191504"/>
    <lineage>
        <taxon>Eukaryota</taxon>
        <taxon>Viridiplantae</taxon>
        <taxon>Streptophyta</taxon>
        <taxon>Embryophyta</taxon>
        <taxon>Tracheophyta</taxon>
        <taxon>Spermatophyta</taxon>
        <taxon>Magnoliopsida</taxon>
        <taxon>Liliopsida</taxon>
        <taxon>Poales</taxon>
        <taxon>Poaceae</taxon>
        <taxon>PACMAD clade</taxon>
        <taxon>Chloridoideae</taxon>
        <taxon>Cynodonteae</taxon>
        <taxon>Eleusininae</taxon>
        <taxon>Eleusine</taxon>
    </lineage>
</organism>
<evidence type="ECO:0000259" key="8">
    <source>
        <dbReference type="PROSITE" id="PS50290"/>
    </source>
</evidence>
<dbReference type="Proteomes" id="UP001054889">
    <property type="component" value="Unassembled WGS sequence"/>
</dbReference>
<evidence type="ECO:0000256" key="6">
    <source>
        <dbReference type="ARBA" id="ARBA00022840"/>
    </source>
</evidence>
<feature type="region of interest" description="Disordered" evidence="7">
    <location>
        <begin position="341"/>
        <end position="361"/>
    </location>
</feature>
<dbReference type="InterPro" id="IPR000403">
    <property type="entry name" value="PI3/4_kinase_cat_dom"/>
</dbReference>
<feature type="domain" description="PI3K/PI4K catalytic" evidence="8">
    <location>
        <begin position="1"/>
        <end position="209"/>
    </location>
</feature>
<dbReference type="GO" id="GO:0005524">
    <property type="term" value="F:ATP binding"/>
    <property type="evidence" value="ECO:0007669"/>
    <property type="project" value="UniProtKB-KW"/>
</dbReference>
<accession>A0AAV5BWF9</accession>
<keyword evidence="4" id="KW-0547">Nucleotide-binding</keyword>